<comment type="caution">
    <text evidence="1">The sequence shown here is derived from an EMBL/GenBank/DDBJ whole genome shotgun (WGS) entry which is preliminary data.</text>
</comment>
<organism evidence="1 2">
    <name type="scientific">Ancylostoma ceylanicum</name>
    <dbReference type="NCBI Taxonomy" id="53326"/>
    <lineage>
        <taxon>Eukaryota</taxon>
        <taxon>Metazoa</taxon>
        <taxon>Ecdysozoa</taxon>
        <taxon>Nematoda</taxon>
        <taxon>Chromadorea</taxon>
        <taxon>Rhabditida</taxon>
        <taxon>Rhabditina</taxon>
        <taxon>Rhabditomorpha</taxon>
        <taxon>Strongyloidea</taxon>
        <taxon>Ancylostomatidae</taxon>
        <taxon>Ancylostomatinae</taxon>
        <taxon>Ancylostoma</taxon>
    </lineage>
</organism>
<dbReference type="Proteomes" id="UP000024635">
    <property type="component" value="Unassembled WGS sequence"/>
</dbReference>
<keyword evidence="2" id="KW-1185">Reference proteome</keyword>
<evidence type="ECO:0000313" key="1">
    <source>
        <dbReference type="EMBL" id="EYC14462.1"/>
    </source>
</evidence>
<evidence type="ECO:0000313" key="2">
    <source>
        <dbReference type="Proteomes" id="UP000024635"/>
    </source>
</evidence>
<name>A0A016UI06_9BILA</name>
<dbReference type="AlphaFoldDB" id="A0A016UI06"/>
<dbReference type="EMBL" id="JARK01001376">
    <property type="protein sequence ID" value="EYC14462.1"/>
    <property type="molecule type" value="Genomic_DNA"/>
</dbReference>
<protein>
    <submittedName>
        <fullName evidence="1">Uncharacterized protein</fullName>
    </submittedName>
</protein>
<reference evidence="2" key="1">
    <citation type="journal article" date="2015" name="Nat. Genet.">
        <title>The genome and transcriptome of the zoonotic hookworm Ancylostoma ceylanicum identify infection-specific gene families.</title>
        <authorList>
            <person name="Schwarz E.M."/>
            <person name="Hu Y."/>
            <person name="Antoshechkin I."/>
            <person name="Miller M.M."/>
            <person name="Sternberg P.W."/>
            <person name="Aroian R.V."/>
        </authorList>
    </citation>
    <scope>NUCLEOTIDE SEQUENCE</scope>
    <source>
        <strain evidence="2">HY135</strain>
    </source>
</reference>
<sequence length="101" mass="11166">MLLNDSHCGTSPFHAGLLPAFATVVQISPAAMVQTRDPSIFLRRTVRIEEGPQLHIDESRGTPIIAISEIKNLLSHPIHLATTYGRGDCSDYRRRVDSTNL</sequence>
<gene>
    <name evidence="1" type="primary">Acey_s0040.g218</name>
    <name evidence="1" type="ORF">Y032_0040g218</name>
</gene>
<proteinExistence type="predicted"/>
<accession>A0A016UI06</accession>